<dbReference type="EMBL" id="JADCNM010000011">
    <property type="protein sequence ID" value="KAG0461921.1"/>
    <property type="molecule type" value="Genomic_DNA"/>
</dbReference>
<evidence type="ECO:0000313" key="3">
    <source>
        <dbReference type="Proteomes" id="UP000636800"/>
    </source>
</evidence>
<gene>
    <name evidence="2" type="ORF">HPP92_020397</name>
    <name evidence="1" type="ORF">HPP92_020785</name>
</gene>
<evidence type="ECO:0000313" key="1">
    <source>
        <dbReference type="EMBL" id="KAG0460488.1"/>
    </source>
</evidence>
<dbReference type="Proteomes" id="UP000639772">
    <property type="component" value="Chromosome 11"/>
</dbReference>
<comment type="caution">
    <text evidence="2">The sequence shown here is derived from an EMBL/GenBank/DDBJ whole genome shotgun (WGS) entry which is preliminary data.</text>
</comment>
<reference evidence="3 4" key="1">
    <citation type="journal article" date="2020" name="Nat. Food">
        <title>A phased Vanilla planifolia genome enables genetic improvement of flavour and production.</title>
        <authorList>
            <person name="Hasing T."/>
            <person name="Tang H."/>
            <person name="Brym M."/>
            <person name="Khazi F."/>
            <person name="Huang T."/>
            <person name="Chambers A.H."/>
        </authorList>
    </citation>
    <scope>NUCLEOTIDE SEQUENCE [LARGE SCALE GENOMIC DNA]</scope>
    <source>
        <tissue evidence="2">Leaf</tissue>
    </source>
</reference>
<dbReference type="Proteomes" id="UP000636800">
    <property type="component" value="Chromosome 11"/>
</dbReference>
<evidence type="ECO:0000313" key="4">
    <source>
        <dbReference type="Proteomes" id="UP000639772"/>
    </source>
</evidence>
<organism evidence="2 4">
    <name type="scientific">Vanilla planifolia</name>
    <name type="common">Vanilla</name>
    <dbReference type="NCBI Taxonomy" id="51239"/>
    <lineage>
        <taxon>Eukaryota</taxon>
        <taxon>Viridiplantae</taxon>
        <taxon>Streptophyta</taxon>
        <taxon>Embryophyta</taxon>
        <taxon>Tracheophyta</taxon>
        <taxon>Spermatophyta</taxon>
        <taxon>Magnoliopsida</taxon>
        <taxon>Liliopsida</taxon>
        <taxon>Asparagales</taxon>
        <taxon>Orchidaceae</taxon>
        <taxon>Vanilloideae</taxon>
        <taxon>Vanilleae</taxon>
        <taxon>Vanilla</taxon>
    </lineage>
</organism>
<dbReference type="AlphaFoldDB" id="A0A835UJR1"/>
<protein>
    <submittedName>
        <fullName evidence="2">Uncharacterized protein</fullName>
    </submittedName>
</protein>
<keyword evidence="3" id="KW-1185">Reference proteome</keyword>
<proteinExistence type="predicted"/>
<accession>A0A835UJR1</accession>
<evidence type="ECO:0000313" key="2">
    <source>
        <dbReference type="EMBL" id="KAG0461921.1"/>
    </source>
</evidence>
<sequence length="78" mass="7895">MATVRFAASSVSPKARSLSAAEPIHGPIEEKSWPALLSGILLVRHSGGSLSCFIGGSLIEGKAKGQRGGGQRPLPASG</sequence>
<name>A0A835UJR1_VANPL</name>
<dbReference type="EMBL" id="JADCNL010000011">
    <property type="protein sequence ID" value="KAG0460488.1"/>
    <property type="molecule type" value="Genomic_DNA"/>
</dbReference>